<evidence type="ECO:0000256" key="5">
    <source>
        <dbReference type="RuleBase" id="RU361157"/>
    </source>
</evidence>
<gene>
    <name evidence="7" type="ordered locus">MLP_10930</name>
</gene>
<dbReference type="HOGENOM" id="CLU_039483_5_2_11"/>
<evidence type="ECO:0000313" key="8">
    <source>
        <dbReference type="Proteomes" id="UP000007947"/>
    </source>
</evidence>
<dbReference type="InterPro" id="IPR013525">
    <property type="entry name" value="ABC2_TM"/>
</dbReference>
<dbReference type="AlphaFoldDB" id="F5XNJ3"/>
<organism evidence="7 8">
    <name type="scientific">Microlunatus phosphovorus (strain ATCC 700054 / DSM 10555 / JCM 9379 / NBRC 101784 / NCIMB 13414 / VKM Ac-1990 / NM-1)</name>
    <dbReference type="NCBI Taxonomy" id="1032480"/>
    <lineage>
        <taxon>Bacteria</taxon>
        <taxon>Bacillati</taxon>
        <taxon>Actinomycetota</taxon>
        <taxon>Actinomycetes</taxon>
        <taxon>Propionibacteriales</taxon>
        <taxon>Propionibacteriaceae</taxon>
        <taxon>Microlunatus</taxon>
    </lineage>
</organism>
<keyword evidence="5" id="KW-0813">Transport</keyword>
<feature type="transmembrane region" description="Helical" evidence="5">
    <location>
        <begin position="235"/>
        <end position="259"/>
    </location>
</feature>
<comment type="subcellular location">
    <subcellularLocation>
        <location evidence="5">Cell membrane</location>
        <topology evidence="5">Multi-pass membrane protein</topology>
    </subcellularLocation>
    <subcellularLocation>
        <location evidence="1">Membrane</location>
        <topology evidence="1">Multi-pass membrane protein</topology>
    </subcellularLocation>
</comment>
<feature type="transmembrane region" description="Helical" evidence="5">
    <location>
        <begin position="152"/>
        <end position="177"/>
    </location>
</feature>
<dbReference type="eggNOG" id="COG0842">
    <property type="taxonomic scope" value="Bacteria"/>
</dbReference>
<evidence type="ECO:0000256" key="4">
    <source>
        <dbReference type="ARBA" id="ARBA00023136"/>
    </source>
</evidence>
<feature type="transmembrane region" description="Helical" evidence="5">
    <location>
        <begin position="72"/>
        <end position="96"/>
    </location>
</feature>
<keyword evidence="4 5" id="KW-0472">Membrane</keyword>
<proteinExistence type="inferred from homology"/>
<sequence>MTAITSHSLADAEAGRGRRLPPLVHYAVWSTWLTCKNFAFVIFAVGMPLVLYLVFSSTFASGSDQESRLASAVIMVSMAAYGALGAAMSGGSQLALERRSGWFRQLSVTGLAPRSFLLAKAAAIMALVLPSLLLVFVAGFVVGGVRLSLGGWLASLGLMWLGLIPLAIFGIVIGLWVKAEAVGGVTTLVMLLLAMLGGLWLPVDLMPRFAQLLAQAMPSYWLAELGRWPMLPDEAFPWFGVLVLLAWSIGLTVLGALGFRRAAASSKR</sequence>
<dbReference type="KEGG" id="mph:MLP_10930"/>
<dbReference type="RefSeq" id="WP_013861990.1">
    <property type="nucleotide sequence ID" value="NC_015635.1"/>
</dbReference>
<feature type="domain" description="ABC transmembrane type-2" evidence="6">
    <location>
        <begin position="39"/>
        <end position="262"/>
    </location>
</feature>
<comment type="similarity">
    <text evidence="5">Belongs to the ABC-2 integral membrane protein family.</text>
</comment>
<dbReference type="PANTHER" id="PTHR43229:SF2">
    <property type="entry name" value="NODULATION PROTEIN J"/>
    <property type="match status" value="1"/>
</dbReference>
<dbReference type="GO" id="GO:0140359">
    <property type="term" value="F:ABC-type transporter activity"/>
    <property type="evidence" value="ECO:0007669"/>
    <property type="project" value="InterPro"/>
</dbReference>
<dbReference type="STRING" id="1032480.MLP_10930"/>
<dbReference type="PROSITE" id="PS51012">
    <property type="entry name" value="ABC_TM2"/>
    <property type="match status" value="1"/>
</dbReference>
<dbReference type="EMBL" id="AP012204">
    <property type="protein sequence ID" value="BAK34107.1"/>
    <property type="molecule type" value="Genomic_DNA"/>
</dbReference>
<evidence type="ECO:0000256" key="3">
    <source>
        <dbReference type="ARBA" id="ARBA00022989"/>
    </source>
</evidence>
<feature type="transmembrane region" description="Helical" evidence="5">
    <location>
        <begin position="184"/>
        <end position="203"/>
    </location>
</feature>
<evidence type="ECO:0000256" key="2">
    <source>
        <dbReference type="ARBA" id="ARBA00022692"/>
    </source>
</evidence>
<dbReference type="OrthoDB" id="63188at2"/>
<keyword evidence="3 5" id="KW-1133">Transmembrane helix</keyword>
<evidence type="ECO:0000313" key="7">
    <source>
        <dbReference type="EMBL" id="BAK34107.1"/>
    </source>
</evidence>
<evidence type="ECO:0000259" key="6">
    <source>
        <dbReference type="PROSITE" id="PS51012"/>
    </source>
</evidence>
<dbReference type="InterPro" id="IPR047817">
    <property type="entry name" value="ABC2_TM_bact-type"/>
</dbReference>
<accession>F5XNJ3</accession>
<reference evidence="7 8" key="1">
    <citation type="submission" date="2011-05" db="EMBL/GenBank/DDBJ databases">
        <title>Whole genome sequence of Microlunatus phosphovorus NM-1.</title>
        <authorList>
            <person name="Hosoyama A."/>
            <person name="Sasaki K."/>
            <person name="Harada T."/>
            <person name="Igarashi R."/>
            <person name="Kawakoshi A."/>
            <person name="Sasagawa M."/>
            <person name="Fukada J."/>
            <person name="Nakamura S."/>
            <person name="Katano Y."/>
            <person name="Hanada S."/>
            <person name="Kamagata Y."/>
            <person name="Nakamura N."/>
            <person name="Yamazaki S."/>
            <person name="Fujita N."/>
        </authorList>
    </citation>
    <scope>NUCLEOTIDE SEQUENCE [LARGE SCALE GENOMIC DNA]</scope>
    <source>
        <strain evidence="8">ATCC 700054 / DSM 10555 / JCM 9379 / NBRC 101784 / NCIMB 13414 / VKM Ac-1990 / NM-1</strain>
    </source>
</reference>
<keyword evidence="5" id="KW-1003">Cell membrane</keyword>
<feature type="transmembrane region" description="Helical" evidence="5">
    <location>
        <begin position="117"/>
        <end position="140"/>
    </location>
</feature>
<protein>
    <recommendedName>
        <fullName evidence="5">Transport permease protein</fullName>
    </recommendedName>
</protein>
<keyword evidence="8" id="KW-1185">Reference proteome</keyword>
<dbReference type="Pfam" id="PF01061">
    <property type="entry name" value="ABC2_membrane"/>
    <property type="match status" value="1"/>
</dbReference>
<keyword evidence="2 5" id="KW-0812">Transmembrane</keyword>
<dbReference type="GO" id="GO:0005886">
    <property type="term" value="C:plasma membrane"/>
    <property type="evidence" value="ECO:0007669"/>
    <property type="project" value="UniProtKB-SubCell"/>
</dbReference>
<evidence type="ECO:0000256" key="1">
    <source>
        <dbReference type="ARBA" id="ARBA00004141"/>
    </source>
</evidence>
<feature type="transmembrane region" description="Helical" evidence="5">
    <location>
        <begin position="38"/>
        <end position="60"/>
    </location>
</feature>
<dbReference type="PANTHER" id="PTHR43229">
    <property type="entry name" value="NODULATION PROTEIN J"/>
    <property type="match status" value="1"/>
</dbReference>
<name>F5XNJ3_MICPN</name>
<dbReference type="Proteomes" id="UP000007947">
    <property type="component" value="Chromosome"/>
</dbReference>
<dbReference type="InterPro" id="IPR051784">
    <property type="entry name" value="Nod_factor_ABC_transporter"/>
</dbReference>